<reference evidence="5" key="1">
    <citation type="submission" date="2016-04" db="EMBL/GenBank/DDBJ databases">
        <title>Draft genome sequence of Paludibacter jiangxiensis strain NM7.</title>
        <authorList>
            <person name="Qiu Y."/>
            <person name="Matsuura N."/>
            <person name="Ohashi A."/>
            <person name="Tourlousse M.D."/>
            <person name="Sekiguchi Y."/>
        </authorList>
    </citation>
    <scope>NUCLEOTIDE SEQUENCE [LARGE SCALE GENOMIC DNA]</scope>
    <source>
        <strain evidence="5">NM7</strain>
    </source>
</reference>
<accession>A0A161LWL5</accession>
<dbReference type="NCBIfam" id="NF006132">
    <property type="entry name" value="PRK08277.1"/>
    <property type="match status" value="1"/>
</dbReference>
<dbReference type="SUPFAM" id="SSF51735">
    <property type="entry name" value="NAD(P)-binding Rossmann-fold domains"/>
    <property type="match status" value="1"/>
</dbReference>
<reference evidence="5" key="2">
    <citation type="journal article" date="2017" name="Genome Announc.">
        <title>Draft genome sequence of Paludibacter jiangxiensis NM7(T), a propionate-producing fermentative bacterium.</title>
        <authorList>
            <person name="Qiu Y.-L."/>
            <person name="Tourlousse D.M."/>
            <person name="Matsuura N."/>
            <person name="Ohashi A."/>
            <person name="Sekiguchi Y."/>
        </authorList>
    </citation>
    <scope>NUCLEOTIDE SEQUENCE [LARGE SCALE GENOMIC DNA]</scope>
    <source>
        <strain evidence="5">NM7</strain>
    </source>
</reference>
<comment type="caution">
    <text evidence="4">The sequence shown here is derived from an EMBL/GenBank/DDBJ whole genome shotgun (WGS) entry which is preliminary data.</text>
</comment>
<keyword evidence="2" id="KW-0560">Oxidoreductase</keyword>
<dbReference type="PANTHER" id="PTHR42760:SF115">
    <property type="entry name" value="3-OXOACYL-[ACYL-CARRIER-PROTEIN] REDUCTASE FABG"/>
    <property type="match status" value="1"/>
</dbReference>
<dbReference type="PROSITE" id="PS00061">
    <property type="entry name" value="ADH_SHORT"/>
    <property type="match status" value="1"/>
</dbReference>
<evidence type="ECO:0000313" key="5">
    <source>
        <dbReference type="Proteomes" id="UP000076586"/>
    </source>
</evidence>
<dbReference type="FunFam" id="3.40.50.720:FF:000240">
    <property type="entry name" value="SDR family oxidoreductase"/>
    <property type="match status" value="1"/>
</dbReference>
<comment type="similarity">
    <text evidence="1 3">Belongs to the short-chain dehydrogenases/reductases (SDR) family.</text>
</comment>
<gene>
    <name evidence="4" type="ORF">PJIAN_4121</name>
</gene>
<dbReference type="STRING" id="681398.PJIAN_4121"/>
<evidence type="ECO:0000313" key="4">
    <source>
        <dbReference type="EMBL" id="GAT63582.1"/>
    </source>
</evidence>
<keyword evidence="5" id="KW-1185">Reference proteome</keyword>
<dbReference type="GO" id="GO:0016616">
    <property type="term" value="F:oxidoreductase activity, acting on the CH-OH group of donors, NAD or NADP as acceptor"/>
    <property type="evidence" value="ECO:0007669"/>
    <property type="project" value="TreeGrafter"/>
</dbReference>
<sequence length="271" mass="29427">MKNEFNIAGKVIVITGGTGVLGSSISKHLAAQGAKVAILGRDAVKGKALENEIKAEGHEALFLVSDVLNIDILQQNHDEIKAKFGPVDVLINAAGGNRAGANVLPEQSFFDLDLEQLRQVIDLNLYGTIYPTRVFTKEMVDRKEGNIINFTSATVARPMTRVIGYSAAKSAIQNFTKWLAVEYSQKYGDKIRVNSICPGFFLTEQNRTLLTNEDGSLTPRGNKIINSTPFGRMGVADELNGTIQWLCSDASRFVNGQNIIVDGGFDAYSGV</sequence>
<organism evidence="4 5">
    <name type="scientific">Paludibacter jiangxiensis</name>
    <dbReference type="NCBI Taxonomy" id="681398"/>
    <lineage>
        <taxon>Bacteria</taxon>
        <taxon>Pseudomonadati</taxon>
        <taxon>Bacteroidota</taxon>
        <taxon>Bacteroidia</taxon>
        <taxon>Bacteroidales</taxon>
        <taxon>Paludibacteraceae</taxon>
        <taxon>Paludibacter</taxon>
    </lineage>
</organism>
<evidence type="ECO:0000256" key="3">
    <source>
        <dbReference type="RuleBase" id="RU000363"/>
    </source>
</evidence>
<dbReference type="InterPro" id="IPR002347">
    <property type="entry name" value="SDR_fam"/>
</dbReference>
<evidence type="ECO:0000256" key="1">
    <source>
        <dbReference type="ARBA" id="ARBA00006484"/>
    </source>
</evidence>
<name>A0A161LWL5_9BACT</name>
<dbReference type="PRINTS" id="PR00080">
    <property type="entry name" value="SDRFAMILY"/>
</dbReference>
<dbReference type="GO" id="GO:0005975">
    <property type="term" value="P:carbohydrate metabolic process"/>
    <property type="evidence" value="ECO:0007669"/>
    <property type="project" value="UniProtKB-ARBA"/>
</dbReference>
<dbReference type="Pfam" id="PF00106">
    <property type="entry name" value="adh_short"/>
    <property type="match status" value="1"/>
</dbReference>
<evidence type="ECO:0000256" key="2">
    <source>
        <dbReference type="ARBA" id="ARBA00023002"/>
    </source>
</evidence>
<dbReference type="Proteomes" id="UP000076586">
    <property type="component" value="Unassembled WGS sequence"/>
</dbReference>
<dbReference type="PANTHER" id="PTHR42760">
    <property type="entry name" value="SHORT-CHAIN DEHYDROGENASES/REDUCTASES FAMILY MEMBER"/>
    <property type="match status" value="1"/>
</dbReference>
<dbReference type="InterPro" id="IPR020904">
    <property type="entry name" value="Sc_DH/Rdtase_CS"/>
</dbReference>
<dbReference type="InterPro" id="IPR036291">
    <property type="entry name" value="NAD(P)-bd_dom_sf"/>
</dbReference>
<protein>
    <submittedName>
        <fullName evidence="4">NAD(P)-dependent dehydrogenase, short-chain alcohol dehydrogenase family</fullName>
    </submittedName>
</protein>
<dbReference type="RefSeq" id="WP_068706418.1">
    <property type="nucleotide sequence ID" value="NZ_BDCR01000004.1"/>
</dbReference>
<dbReference type="OrthoDB" id="9803333at2"/>
<dbReference type="AlphaFoldDB" id="A0A161LWL5"/>
<dbReference type="PRINTS" id="PR00081">
    <property type="entry name" value="GDHRDH"/>
</dbReference>
<dbReference type="EMBL" id="BDCR01000004">
    <property type="protein sequence ID" value="GAT63582.1"/>
    <property type="molecule type" value="Genomic_DNA"/>
</dbReference>
<dbReference type="Gene3D" id="3.40.50.720">
    <property type="entry name" value="NAD(P)-binding Rossmann-like Domain"/>
    <property type="match status" value="1"/>
</dbReference>
<proteinExistence type="inferred from homology"/>